<proteinExistence type="predicted"/>
<reference evidence="1 2" key="1">
    <citation type="journal article" date="2021" name="Nat. Commun.">
        <title>Incipient diploidization of the medicinal plant Perilla within 10,000 years.</title>
        <authorList>
            <person name="Zhang Y."/>
            <person name="Shen Q."/>
            <person name="Leng L."/>
            <person name="Zhang D."/>
            <person name="Chen S."/>
            <person name="Shi Y."/>
            <person name="Ning Z."/>
            <person name="Chen S."/>
        </authorList>
    </citation>
    <scope>NUCLEOTIDE SEQUENCE [LARGE SCALE GENOMIC DNA]</scope>
    <source>
        <strain evidence="2">cv. PC099</strain>
    </source>
</reference>
<evidence type="ECO:0000313" key="2">
    <source>
        <dbReference type="Proteomes" id="UP001190926"/>
    </source>
</evidence>
<name>A0AAD4PF71_PERFH</name>
<organism evidence="1 2">
    <name type="scientific">Perilla frutescens var. hirtella</name>
    <name type="common">Perilla citriodora</name>
    <name type="synonym">Perilla setoyensis</name>
    <dbReference type="NCBI Taxonomy" id="608512"/>
    <lineage>
        <taxon>Eukaryota</taxon>
        <taxon>Viridiplantae</taxon>
        <taxon>Streptophyta</taxon>
        <taxon>Embryophyta</taxon>
        <taxon>Tracheophyta</taxon>
        <taxon>Spermatophyta</taxon>
        <taxon>Magnoliopsida</taxon>
        <taxon>eudicotyledons</taxon>
        <taxon>Gunneridae</taxon>
        <taxon>Pentapetalae</taxon>
        <taxon>asterids</taxon>
        <taxon>lamiids</taxon>
        <taxon>Lamiales</taxon>
        <taxon>Lamiaceae</taxon>
        <taxon>Nepetoideae</taxon>
        <taxon>Elsholtzieae</taxon>
        <taxon>Perilla</taxon>
    </lineage>
</organism>
<gene>
    <name evidence="1" type="ORF">C2S53_008572</name>
</gene>
<comment type="caution">
    <text evidence="1">The sequence shown here is derived from an EMBL/GenBank/DDBJ whole genome shotgun (WGS) entry which is preliminary data.</text>
</comment>
<protein>
    <submittedName>
        <fullName evidence="1">Uncharacterized protein</fullName>
    </submittedName>
</protein>
<dbReference type="AlphaFoldDB" id="A0AAD4PF71"/>
<accession>A0AAD4PF71</accession>
<keyword evidence="2" id="KW-1185">Reference proteome</keyword>
<dbReference type="EMBL" id="SDAM02000019">
    <property type="protein sequence ID" value="KAH6836860.1"/>
    <property type="molecule type" value="Genomic_DNA"/>
</dbReference>
<dbReference type="Proteomes" id="UP001190926">
    <property type="component" value="Unassembled WGS sequence"/>
</dbReference>
<sequence>MEKLGVGGQNQETMDLEPTRHEMLIIGTFMDKFYFEEDDFDGDSEQWRSLEKALHCTNMRQQLITFLHQVRESKGYEVEYTPAFFDSPFMRMKLCEKENKFFYDDVMKAAKLAISEINTETLVISIIKQIANGKCYEFIGVEKVVWTLKRLFLLTICAKEFNINGEDIIMLDADADADLVFKTIRAVVFKPPNTFQFIEWSFKQSQ</sequence>
<evidence type="ECO:0000313" key="1">
    <source>
        <dbReference type="EMBL" id="KAH6836860.1"/>
    </source>
</evidence>